<dbReference type="InterPro" id="IPR029063">
    <property type="entry name" value="SAM-dependent_MTases_sf"/>
</dbReference>
<accession>A0A538SPH4</accession>
<dbReference type="AlphaFoldDB" id="A0A538SPH4"/>
<gene>
    <name evidence="1" type="ORF">E6K73_01560</name>
</gene>
<dbReference type="GO" id="GO:0032259">
    <property type="term" value="P:methylation"/>
    <property type="evidence" value="ECO:0007669"/>
    <property type="project" value="UniProtKB-KW"/>
</dbReference>
<name>A0A538SPH4_UNCEI</name>
<reference evidence="1 2" key="1">
    <citation type="journal article" date="2019" name="Nat. Microbiol.">
        <title>Mediterranean grassland soil C-N compound turnover is dependent on rainfall and depth, and is mediated by genomically divergent microorganisms.</title>
        <authorList>
            <person name="Diamond S."/>
            <person name="Andeer P.F."/>
            <person name="Li Z."/>
            <person name="Crits-Christoph A."/>
            <person name="Burstein D."/>
            <person name="Anantharaman K."/>
            <person name="Lane K.R."/>
            <person name="Thomas B.C."/>
            <person name="Pan C."/>
            <person name="Northen T.R."/>
            <person name="Banfield J.F."/>
        </authorList>
    </citation>
    <scope>NUCLEOTIDE SEQUENCE [LARGE SCALE GENOMIC DNA]</scope>
    <source>
        <strain evidence="1">WS_3</strain>
    </source>
</reference>
<comment type="caution">
    <text evidence="1">The sequence shown here is derived from an EMBL/GenBank/DDBJ whole genome shotgun (WGS) entry which is preliminary data.</text>
</comment>
<dbReference type="SUPFAM" id="SSF53335">
    <property type="entry name" value="S-adenosyl-L-methionine-dependent methyltransferases"/>
    <property type="match status" value="1"/>
</dbReference>
<keyword evidence="1" id="KW-0489">Methyltransferase</keyword>
<dbReference type="GO" id="GO:0008168">
    <property type="term" value="F:methyltransferase activity"/>
    <property type="evidence" value="ECO:0007669"/>
    <property type="project" value="UniProtKB-KW"/>
</dbReference>
<dbReference type="Proteomes" id="UP000320184">
    <property type="component" value="Unassembled WGS sequence"/>
</dbReference>
<organism evidence="1 2">
    <name type="scientific">Eiseniibacteriota bacterium</name>
    <dbReference type="NCBI Taxonomy" id="2212470"/>
    <lineage>
        <taxon>Bacteria</taxon>
        <taxon>Candidatus Eiseniibacteriota</taxon>
    </lineage>
</organism>
<dbReference type="CDD" id="cd02440">
    <property type="entry name" value="AdoMet_MTases"/>
    <property type="match status" value="1"/>
</dbReference>
<dbReference type="PANTHER" id="PTHR43861">
    <property type="entry name" value="TRANS-ACONITATE 2-METHYLTRANSFERASE-RELATED"/>
    <property type="match status" value="1"/>
</dbReference>
<keyword evidence="1" id="KW-0808">Transferase</keyword>
<evidence type="ECO:0000313" key="1">
    <source>
        <dbReference type="EMBL" id="TMQ53257.1"/>
    </source>
</evidence>
<dbReference type="EMBL" id="VBOT01000021">
    <property type="protein sequence ID" value="TMQ53257.1"/>
    <property type="molecule type" value="Genomic_DNA"/>
</dbReference>
<proteinExistence type="predicted"/>
<dbReference type="Pfam" id="PF13489">
    <property type="entry name" value="Methyltransf_23"/>
    <property type="match status" value="1"/>
</dbReference>
<dbReference type="Gene3D" id="3.40.50.150">
    <property type="entry name" value="Vaccinia Virus protein VP39"/>
    <property type="match status" value="1"/>
</dbReference>
<evidence type="ECO:0000313" key="2">
    <source>
        <dbReference type="Proteomes" id="UP000320184"/>
    </source>
</evidence>
<protein>
    <submittedName>
        <fullName evidence="1">Class I SAM-dependent methyltransferase</fullName>
    </submittedName>
</protein>
<sequence length="302" mass="33986">MTGERPLPTRSLDRCLGCGGRRLEPLPLRYEFRGLFPAVECRDCGLRFLKVQPAPEALGELYGTRYFERDFRCGRSATGYFREEAFRDENRALLDGFARLCTPGRLLEIGCAGGWLLNHALERGWEARGVELSAEAVEHARKLGLDVHHGDLAGARFPDSFFDLVYMGDVLEHVPDCRAVLAEVARVLKPAGFAYLRGPVTTNSLARRLALRGYKFAGRPIVLREPPYHLWEFTPRSLVRLFRTAGLVPVRLRQSKIPPGRPHGEKTPLQRGAMAMLDTINVPITRVFNVLGDRVVLVAQRR</sequence>